<keyword evidence="7" id="KW-0223">Dioxygenase</keyword>
<evidence type="ECO:0000313" key="8">
    <source>
        <dbReference type="Proteomes" id="UP000031843"/>
    </source>
</evidence>
<dbReference type="EMBL" id="CP010537">
    <property type="protein sequence ID" value="AJG23164.1"/>
    <property type="molecule type" value="Genomic_DNA"/>
</dbReference>
<dbReference type="InterPro" id="IPR045623">
    <property type="entry name" value="LigXa_C"/>
</dbReference>
<reference evidence="7 8" key="1">
    <citation type="journal article" date="2015" name="Genome Announc.">
        <title>Complete Genome Sequence of Cupriavidus basilensis 4G11, Isolated from the Oak Ridge Field Research Center Site.</title>
        <authorList>
            <person name="Ray J."/>
            <person name="Waters R.J."/>
            <person name="Skerker J.M."/>
            <person name="Kuehl J.V."/>
            <person name="Price M.N."/>
            <person name="Huang J."/>
            <person name="Chakraborty R."/>
            <person name="Arkin A.P."/>
            <person name="Deutschbauer A."/>
        </authorList>
    </citation>
    <scope>NUCLEOTIDE SEQUENCE [LARGE SCALE GENOMIC DNA]</scope>
    <source>
        <strain evidence="7">4G11</strain>
    </source>
</reference>
<dbReference type="InterPro" id="IPR036922">
    <property type="entry name" value="Rieske_2Fe-2S_sf"/>
</dbReference>
<evidence type="ECO:0000256" key="5">
    <source>
        <dbReference type="ARBA" id="ARBA00023014"/>
    </source>
</evidence>
<dbReference type="GO" id="GO:0005506">
    <property type="term" value="F:iron ion binding"/>
    <property type="evidence" value="ECO:0007669"/>
    <property type="project" value="InterPro"/>
</dbReference>
<dbReference type="GO" id="GO:0018620">
    <property type="term" value="F:phthalate 4,5-dioxygenase activity"/>
    <property type="evidence" value="ECO:0007669"/>
    <property type="project" value="UniProtKB-EC"/>
</dbReference>
<dbReference type="Proteomes" id="UP000031843">
    <property type="component" value="Chromosome secondary"/>
</dbReference>
<keyword evidence="3 7" id="KW-0560">Oxidoreductase</keyword>
<keyword evidence="5" id="KW-0411">Iron-sulfur</keyword>
<dbReference type="AlphaFoldDB" id="A0A0C4YMB1"/>
<dbReference type="InterPro" id="IPR015881">
    <property type="entry name" value="ARHD_Rieske_2Fe_2S"/>
</dbReference>
<dbReference type="PROSITE" id="PS00570">
    <property type="entry name" value="RING_HYDROXYL_ALPHA"/>
    <property type="match status" value="1"/>
</dbReference>
<sequence>MLSEEKNRQLTQVGPDTPMGEVLRRHWHPIAGIDELDRNPIKPVRLMGEDLVLYKDLSGTYGLVDRHCAHRRADLAYGYVEQCGLRCNYHGWQYDQQGRCVDQPFEQMVDPHCRLKARVRLKAYQVQAKAGMLWAYMGPQPAPLLPDWEPFSWRNGFVQVVFAEVPCNWLQAQENSIDPVHFEWMHANWGRRLRGDSAGYAPRHQRLDFEEFEHGFLYKRISEDTDEHHPLWTIGRVCLWPNGFFLGDHIEWRVPVDDENTLSVTWSFIRVPREAEPYEQAVIPSWTSPIRDARTGRWISSHVINQDIIAWVGQGRVTDRSQENLGASDRGIAMIRRRLLDDIDAVAQGRDPKGLIRDPQANHRVMLPCDSRAFFLEGLALEQYASHPKWNKLLFHFIFHAGQPDEVKRAYEAATGVKLKDIDVVEI</sequence>
<dbReference type="InterPro" id="IPR050584">
    <property type="entry name" value="Cholesterol_7-desaturase"/>
</dbReference>
<dbReference type="GO" id="GO:0051537">
    <property type="term" value="F:2 iron, 2 sulfur cluster binding"/>
    <property type="evidence" value="ECO:0007669"/>
    <property type="project" value="UniProtKB-KW"/>
</dbReference>
<dbReference type="STRING" id="68895.RR42_s1576"/>
<gene>
    <name evidence="7" type="ORF">RR42_s1576</name>
</gene>
<evidence type="ECO:0000256" key="4">
    <source>
        <dbReference type="ARBA" id="ARBA00023004"/>
    </source>
</evidence>
<organism evidence="7 8">
    <name type="scientific">Cupriavidus basilensis</name>
    <dbReference type="NCBI Taxonomy" id="68895"/>
    <lineage>
        <taxon>Bacteria</taxon>
        <taxon>Pseudomonadati</taxon>
        <taxon>Pseudomonadota</taxon>
        <taxon>Betaproteobacteria</taxon>
        <taxon>Burkholderiales</taxon>
        <taxon>Burkholderiaceae</taxon>
        <taxon>Cupriavidus</taxon>
    </lineage>
</organism>
<evidence type="ECO:0000259" key="6">
    <source>
        <dbReference type="PROSITE" id="PS51296"/>
    </source>
</evidence>
<dbReference type="PANTHER" id="PTHR21266:SF59">
    <property type="entry name" value="BLR4922 PROTEIN"/>
    <property type="match status" value="1"/>
</dbReference>
<evidence type="ECO:0000256" key="1">
    <source>
        <dbReference type="ARBA" id="ARBA00022714"/>
    </source>
</evidence>
<dbReference type="OrthoDB" id="9790995at2"/>
<dbReference type="InterPro" id="IPR017941">
    <property type="entry name" value="Rieske_2Fe-2S"/>
</dbReference>
<protein>
    <submittedName>
        <fullName evidence="7">Phthalate 4,5-dioxygenase oxygenase subunit</fullName>
        <ecNumber evidence="7">1.14.12.7</ecNumber>
    </submittedName>
</protein>
<evidence type="ECO:0000256" key="3">
    <source>
        <dbReference type="ARBA" id="ARBA00023002"/>
    </source>
</evidence>
<keyword evidence="2" id="KW-0479">Metal-binding</keyword>
<accession>A0A0C4YMB1</accession>
<dbReference type="RefSeq" id="WP_043354865.1">
    <property type="nucleotide sequence ID" value="NZ_CP010537.1"/>
</dbReference>
<dbReference type="Pfam" id="PF00355">
    <property type="entry name" value="Rieske"/>
    <property type="match status" value="1"/>
</dbReference>
<keyword evidence="1" id="KW-0001">2Fe-2S</keyword>
<dbReference type="SUPFAM" id="SSF55961">
    <property type="entry name" value="Bet v1-like"/>
    <property type="match status" value="1"/>
</dbReference>
<keyword evidence="4" id="KW-0408">Iron</keyword>
<keyword evidence="8" id="KW-1185">Reference proteome</keyword>
<evidence type="ECO:0000313" key="7">
    <source>
        <dbReference type="EMBL" id="AJG23164.1"/>
    </source>
</evidence>
<evidence type="ECO:0000256" key="2">
    <source>
        <dbReference type="ARBA" id="ARBA00022723"/>
    </source>
</evidence>
<dbReference type="Gene3D" id="2.102.10.10">
    <property type="entry name" value="Rieske [2Fe-2S] iron-sulphur domain"/>
    <property type="match status" value="1"/>
</dbReference>
<proteinExistence type="predicted"/>
<feature type="domain" description="Rieske" evidence="6">
    <location>
        <begin position="27"/>
        <end position="135"/>
    </location>
</feature>
<dbReference type="PROSITE" id="PS51296">
    <property type="entry name" value="RIESKE"/>
    <property type="match status" value="1"/>
</dbReference>
<name>A0A0C4YMB1_9BURK</name>
<dbReference type="EC" id="1.14.12.7" evidence="7"/>
<dbReference type="Gene3D" id="3.90.380.10">
    <property type="entry name" value="Naphthalene 1,2-dioxygenase Alpha Subunit, Chain A, domain 1"/>
    <property type="match status" value="2"/>
</dbReference>
<dbReference type="PANTHER" id="PTHR21266">
    <property type="entry name" value="IRON-SULFUR DOMAIN CONTAINING PROTEIN"/>
    <property type="match status" value="1"/>
</dbReference>
<dbReference type="KEGG" id="cbw:RR42_s1576"/>
<dbReference type="Pfam" id="PF19301">
    <property type="entry name" value="LigXa_C"/>
    <property type="match status" value="1"/>
</dbReference>
<dbReference type="SUPFAM" id="SSF50022">
    <property type="entry name" value="ISP domain"/>
    <property type="match status" value="1"/>
</dbReference>
<dbReference type="CDD" id="cd08878">
    <property type="entry name" value="RHO_alpha_C_DMO-like"/>
    <property type="match status" value="1"/>
</dbReference>